<feature type="transmembrane region" description="Helical" evidence="1">
    <location>
        <begin position="221"/>
        <end position="240"/>
    </location>
</feature>
<comment type="caution">
    <text evidence="2">The sequence shown here is derived from an EMBL/GenBank/DDBJ whole genome shotgun (WGS) entry which is preliminary data.</text>
</comment>
<accession>A0A4Y4XMW3</accession>
<keyword evidence="1" id="KW-0472">Membrane</keyword>
<feature type="non-terminal residue" evidence="2">
    <location>
        <position position="259"/>
    </location>
</feature>
<feature type="non-terminal residue" evidence="2">
    <location>
        <position position="1"/>
    </location>
</feature>
<evidence type="ECO:0000256" key="1">
    <source>
        <dbReference type="SAM" id="Phobius"/>
    </source>
</evidence>
<organism evidence="2 3">
    <name type="scientific">Helicobacter pylori</name>
    <name type="common">Campylobacter pylori</name>
    <dbReference type="NCBI Taxonomy" id="210"/>
    <lineage>
        <taxon>Bacteria</taxon>
        <taxon>Pseudomonadati</taxon>
        <taxon>Campylobacterota</taxon>
        <taxon>Epsilonproteobacteria</taxon>
        <taxon>Campylobacterales</taxon>
        <taxon>Helicobacteraceae</taxon>
        <taxon>Helicobacter</taxon>
    </lineage>
</organism>
<feature type="transmembrane region" description="Helical" evidence="1">
    <location>
        <begin position="28"/>
        <end position="48"/>
    </location>
</feature>
<protein>
    <submittedName>
        <fullName evidence="2">Uncharacterized protein</fullName>
    </submittedName>
</protein>
<feature type="transmembrane region" description="Helical" evidence="1">
    <location>
        <begin position="136"/>
        <end position="155"/>
    </location>
</feature>
<gene>
    <name evidence="2" type="ORF">B0X64_02180</name>
</gene>
<feature type="transmembrane region" description="Helical" evidence="1">
    <location>
        <begin position="60"/>
        <end position="84"/>
    </location>
</feature>
<sequence length="259" mass="29462">EAKDFFYSSAWFVQIAQKSTAILGQNDLALRLPFLIAHLINMFLFYFIGRKILKKPKDALYVVLTYALLPGVNLFAILLAKSVLVLSLGLLVSYLYIKTQKIPYLTLSACAFLDGAFIPLLLGVFAYTLRKRYFKSAIFILVVLIVNTALFSGSFNKGLPSGYFIDTCLELMLLYSPLLFLYYPYTLYKALSDKKPSLLAFMSASGWLFPLLLSMRQEIDLKTFAPLALIGLPLFIKSVLNSLRVRLKEFRGQYYLRVF</sequence>
<dbReference type="Proteomes" id="UP000319650">
    <property type="component" value="Unassembled WGS sequence"/>
</dbReference>
<proteinExistence type="predicted"/>
<keyword evidence="1" id="KW-1133">Transmembrane helix</keyword>
<feature type="transmembrane region" description="Helical" evidence="1">
    <location>
        <begin position="197"/>
        <end position="215"/>
    </location>
</feature>
<feature type="transmembrane region" description="Helical" evidence="1">
    <location>
        <begin position="161"/>
        <end position="185"/>
    </location>
</feature>
<dbReference type="EMBL" id="MUPN01000250">
    <property type="protein sequence ID" value="OOQ41037.1"/>
    <property type="molecule type" value="Genomic_DNA"/>
</dbReference>
<keyword evidence="1" id="KW-0812">Transmembrane</keyword>
<evidence type="ECO:0000313" key="2">
    <source>
        <dbReference type="EMBL" id="OOQ41037.1"/>
    </source>
</evidence>
<evidence type="ECO:0000313" key="3">
    <source>
        <dbReference type="Proteomes" id="UP000319650"/>
    </source>
</evidence>
<reference evidence="2 3" key="1">
    <citation type="journal article" date="2017" name="Front. Cell. Infect. Microbiol.">
        <title>Whole Genome Sequence and Phylogenetic Analysis Show Helicobacter pylori Strains from Latin America Have Followed a Unique Evolution Pathway.</title>
        <authorList>
            <person name="Munoz-Ramirez Z.Y."/>
            <person name="Mendez-Tenorio A."/>
            <person name="Kato I."/>
            <person name="Bravo M.M."/>
            <person name="Rizzato C."/>
            <person name="Thorell K."/>
            <person name="Torres R.C."/>
            <person name="Aviles-Jimenez F."/>
            <person name="Camorlinga M."/>
            <person name="Canzian F."/>
            <person name="Torres J."/>
        </authorList>
    </citation>
    <scope>NUCLEOTIDE SEQUENCE [LARGE SCALE GENOMIC DNA]</scope>
    <source>
        <strain evidence="2 3">CM22351</strain>
    </source>
</reference>
<feature type="transmembrane region" description="Helical" evidence="1">
    <location>
        <begin position="104"/>
        <end position="129"/>
    </location>
</feature>
<name>A0A4Y4XMW3_HELPX</name>
<dbReference type="AlphaFoldDB" id="A0A4Y4XMW3"/>